<sequence>MSDKGRITIRDVAAATGHAVSTVSNALAGKRHVNEETRQQVKEAAERLGYRPSVVARSLRMKLSSTIGVLVPDVSNPAIPEFIRGIDDVAVREGCTILLCNTDELVERQVSQMHTLLDRQVDGMILISQHCDTPEVRKLLDGKTPFVLIQRRSARFRDDYIGSDNLQGMRDSVNYLYELGHRRIALVTGPATSSTAQERLEAFEASIAELDCDGDPDLVYRGDYTVEAGYEAMHYFASMQKRPTAVIASNDVCALGVQDAASELGISIPADMSLLGCDDIDLARLRRINLSTLRLPKREMGAAAAELLMRRIHSKRPPTPREVIIPTKLVLRESCAPPADGHNAKRPAERRPLVSPD</sequence>
<dbReference type="Pfam" id="PF13377">
    <property type="entry name" value="Peripla_BP_3"/>
    <property type="match status" value="1"/>
</dbReference>
<dbReference type="SUPFAM" id="SSF47413">
    <property type="entry name" value="lambda repressor-like DNA-binding domains"/>
    <property type="match status" value="1"/>
</dbReference>
<feature type="compositionally biased region" description="Basic and acidic residues" evidence="5">
    <location>
        <begin position="342"/>
        <end position="357"/>
    </location>
</feature>
<keyword evidence="1" id="KW-0678">Repressor</keyword>
<keyword evidence="3 6" id="KW-0238">DNA-binding</keyword>
<dbReference type="SMART" id="SM00354">
    <property type="entry name" value="HTH_LACI"/>
    <property type="match status" value="1"/>
</dbReference>
<evidence type="ECO:0000256" key="3">
    <source>
        <dbReference type="ARBA" id="ARBA00023125"/>
    </source>
</evidence>
<geneLocation type="plasmid" evidence="6 7">
    <name>unnamed1</name>
</geneLocation>
<protein>
    <submittedName>
        <fullName evidence="6">LacI family DNA-binding transcriptional regulator</fullName>
    </submittedName>
</protein>
<gene>
    <name evidence="6" type="ORF">Q9313_21695</name>
</gene>
<dbReference type="InterPro" id="IPR010982">
    <property type="entry name" value="Lambda_DNA-bd_dom_sf"/>
</dbReference>
<dbReference type="GO" id="GO:0000976">
    <property type="term" value="F:transcription cis-regulatory region binding"/>
    <property type="evidence" value="ECO:0007669"/>
    <property type="project" value="TreeGrafter"/>
</dbReference>
<dbReference type="RefSeq" id="WP_306038778.1">
    <property type="nucleotide sequence ID" value="NZ_CP132303.1"/>
</dbReference>
<dbReference type="PANTHER" id="PTHR30146">
    <property type="entry name" value="LACI-RELATED TRANSCRIPTIONAL REPRESSOR"/>
    <property type="match status" value="1"/>
</dbReference>
<keyword evidence="4" id="KW-0804">Transcription</keyword>
<dbReference type="InterPro" id="IPR028082">
    <property type="entry name" value="Peripla_BP_I"/>
</dbReference>
<dbReference type="Proteomes" id="UP001234585">
    <property type="component" value="Plasmid unnamed1"/>
</dbReference>
<evidence type="ECO:0000256" key="5">
    <source>
        <dbReference type="SAM" id="MobiDB-lite"/>
    </source>
</evidence>
<dbReference type="Pfam" id="PF00356">
    <property type="entry name" value="LacI"/>
    <property type="match status" value="1"/>
</dbReference>
<evidence type="ECO:0000313" key="6">
    <source>
        <dbReference type="EMBL" id="WLR99401.1"/>
    </source>
</evidence>
<name>A0AA50DD14_9HYPH</name>
<dbReference type="PANTHER" id="PTHR30146:SF148">
    <property type="entry name" value="HTH-TYPE TRANSCRIPTIONAL REPRESSOR PURR-RELATED"/>
    <property type="match status" value="1"/>
</dbReference>
<dbReference type="SUPFAM" id="SSF53822">
    <property type="entry name" value="Periplasmic binding protein-like I"/>
    <property type="match status" value="1"/>
</dbReference>
<dbReference type="CDD" id="cd06267">
    <property type="entry name" value="PBP1_LacI_sugar_binding-like"/>
    <property type="match status" value="1"/>
</dbReference>
<keyword evidence="2" id="KW-0805">Transcription regulation</keyword>
<dbReference type="InterPro" id="IPR000843">
    <property type="entry name" value="HTH_LacI"/>
</dbReference>
<dbReference type="AlphaFoldDB" id="A0AA50DD14"/>
<reference evidence="6 7" key="1">
    <citation type="submission" date="2023-08" db="EMBL/GenBank/DDBJ databases">
        <title>Pathogen: clinical or host-associated sample.</title>
        <authorList>
            <person name="Hergert J."/>
            <person name="Casey R."/>
            <person name="Wagner J."/>
            <person name="Young E.L."/>
            <person name="Oakeson K.F."/>
        </authorList>
    </citation>
    <scope>NUCLEOTIDE SEQUENCE [LARGE SCALE GENOMIC DNA]</scope>
    <source>
        <strain evidence="6 7">1760953</strain>
        <plasmid evidence="6 7">unnamed1</plasmid>
    </source>
</reference>
<dbReference type="GO" id="GO:0003700">
    <property type="term" value="F:DNA-binding transcription factor activity"/>
    <property type="evidence" value="ECO:0007669"/>
    <property type="project" value="TreeGrafter"/>
</dbReference>
<keyword evidence="7" id="KW-1185">Reference proteome</keyword>
<dbReference type="EMBL" id="CP132303">
    <property type="protein sequence ID" value="WLR99401.1"/>
    <property type="molecule type" value="Genomic_DNA"/>
</dbReference>
<feature type="region of interest" description="Disordered" evidence="5">
    <location>
        <begin position="335"/>
        <end position="357"/>
    </location>
</feature>
<proteinExistence type="predicted"/>
<dbReference type="Gene3D" id="3.40.50.2300">
    <property type="match status" value="2"/>
</dbReference>
<accession>A0AA50DD14</accession>
<organism evidence="6 7">
    <name type="scientific">Shinella sumterensis</name>
    <dbReference type="NCBI Taxonomy" id="1967501"/>
    <lineage>
        <taxon>Bacteria</taxon>
        <taxon>Pseudomonadati</taxon>
        <taxon>Pseudomonadota</taxon>
        <taxon>Alphaproteobacteria</taxon>
        <taxon>Hyphomicrobiales</taxon>
        <taxon>Rhizobiaceae</taxon>
        <taxon>Shinella</taxon>
    </lineage>
</organism>
<evidence type="ECO:0000256" key="1">
    <source>
        <dbReference type="ARBA" id="ARBA00022491"/>
    </source>
</evidence>
<evidence type="ECO:0000256" key="2">
    <source>
        <dbReference type="ARBA" id="ARBA00023015"/>
    </source>
</evidence>
<dbReference type="InterPro" id="IPR046335">
    <property type="entry name" value="LacI/GalR-like_sensor"/>
</dbReference>
<evidence type="ECO:0000313" key="7">
    <source>
        <dbReference type="Proteomes" id="UP001234585"/>
    </source>
</evidence>
<dbReference type="PROSITE" id="PS50932">
    <property type="entry name" value="HTH_LACI_2"/>
    <property type="match status" value="1"/>
</dbReference>
<dbReference type="Gene3D" id="1.10.260.40">
    <property type="entry name" value="lambda repressor-like DNA-binding domains"/>
    <property type="match status" value="1"/>
</dbReference>
<dbReference type="CDD" id="cd01392">
    <property type="entry name" value="HTH_LacI"/>
    <property type="match status" value="1"/>
</dbReference>
<evidence type="ECO:0000256" key="4">
    <source>
        <dbReference type="ARBA" id="ARBA00023163"/>
    </source>
</evidence>
<keyword evidence="6" id="KW-0614">Plasmid</keyword>